<evidence type="ECO:0000313" key="2">
    <source>
        <dbReference type="Proteomes" id="UP000050795"/>
    </source>
</evidence>
<proteinExistence type="predicted"/>
<accession>A0AA85KCR2</accession>
<dbReference type="WBParaSite" id="TREG1_8180.1">
    <property type="protein sequence ID" value="TREG1_8180.1"/>
    <property type="gene ID" value="TREG1_8180"/>
</dbReference>
<dbReference type="Proteomes" id="UP000050795">
    <property type="component" value="Unassembled WGS sequence"/>
</dbReference>
<keyword evidence="1" id="KW-1133">Transmembrane helix</keyword>
<reference evidence="3" key="2">
    <citation type="submission" date="2023-11" db="UniProtKB">
        <authorList>
            <consortium name="WormBaseParasite"/>
        </authorList>
    </citation>
    <scope>IDENTIFICATION</scope>
</reference>
<evidence type="ECO:0000256" key="1">
    <source>
        <dbReference type="SAM" id="Phobius"/>
    </source>
</evidence>
<keyword evidence="1" id="KW-0812">Transmembrane</keyword>
<keyword evidence="1" id="KW-0472">Membrane</keyword>
<name>A0AA85KCR2_TRIRE</name>
<protein>
    <submittedName>
        <fullName evidence="3">EMI domain-containing protein</fullName>
    </submittedName>
</protein>
<keyword evidence="2" id="KW-1185">Reference proteome</keyword>
<dbReference type="AlphaFoldDB" id="A0AA85KCR2"/>
<organism evidence="2 3">
    <name type="scientific">Trichobilharzia regenti</name>
    <name type="common">Nasal bird schistosome</name>
    <dbReference type="NCBI Taxonomy" id="157069"/>
    <lineage>
        <taxon>Eukaryota</taxon>
        <taxon>Metazoa</taxon>
        <taxon>Spiralia</taxon>
        <taxon>Lophotrochozoa</taxon>
        <taxon>Platyhelminthes</taxon>
        <taxon>Trematoda</taxon>
        <taxon>Digenea</taxon>
        <taxon>Strigeidida</taxon>
        <taxon>Schistosomatoidea</taxon>
        <taxon>Schistosomatidae</taxon>
        <taxon>Trichobilharzia</taxon>
    </lineage>
</organism>
<reference evidence="2" key="1">
    <citation type="submission" date="2022-06" db="EMBL/GenBank/DDBJ databases">
        <authorList>
            <person name="Berger JAMES D."/>
            <person name="Berger JAMES D."/>
        </authorList>
    </citation>
    <scope>NUCLEOTIDE SEQUENCE [LARGE SCALE GENOMIC DNA]</scope>
</reference>
<sequence length="261" mass="30067">MILLSFNFNFGPSYFNIPCTTDAKYVYRECRAKWSEWIVNKTYLIHNIPNIPASVTQRNCTWFTAPCIRNRQCPCEMYYPLELSDVQLPRKRNHICVQKKTCDVLICSSVVLKGSTISSSKLVLKSYDFEGKQNERKSLVGIIYVPLDYNTRKTYEKNKVQSEESGLIESEEYMVIDVSNNSVHPVHAKSSYPSANGHNIGNNTNRTQNALTLTGIVLLPLLFLMLVVFSLFKILPKTRCFARIYLKNNHLPKEYDLRCQS</sequence>
<feature type="transmembrane region" description="Helical" evidence="1">
    <location>
        <begin position="210"/>
        <end position="235"/>
    </location>
</feature>
<evidence type="ECO:0000313" key="3">
    <source>
        <dbReference type="WBParaSite" id="TREG1_8180.1"/>
    </source>
</evidence>